<dbReference type="InterPro" id="IPR051158">
    <property type="entry name" value="Metallophosphoesterase_sf"/>
</dbReference>
<keyword evidence="2" id="KW-0378">Hydrolase</keyword>
<evidence type="ECO:0000256" key="3">
    <source>
        <dbReference type="SAM" id="Phobius"/>
    </source>
</evidence>
<gene>
    <name evidence="5" type="ORF">METZ01_LOCUS187681</name>
</gene>
<feature type="domain" description="Calcineurin-like phosphoesterase" evidence="4">
    <location>
        <begin position="56"/>
        <end position="223"/>
    </location>
</feature>
<organism evidence="5">
    <name type="scientific">marine metagenome</name>
    <dbReference type="NCBI Taxonomy" id="408172"/>
    <lineage>
        <taxon>unclassified sequences</taxon>
        <taxon>metagenomes</taxon>
        <taxon>ecological metagenomes</taxon>
    </lineage>
</organism>
<dbReference type="InterPro" id="IPR004843">
    <property type="entry name" value="Calcineurin-like_PHP"/>
</dbReference>
<reference evidence="5" key="1">
    <citation type="submission" date="2018-05" db="EMBL/GenBank/DDBJ databases">
        <authorList>
            <person name="Lanie J.A."/>
            <person name="Ng W.-L."/>
            <person name="Kazmierczak K.M."/>
            <person name="Andrzejewski T.M."/>
            <person name="Davidsen T.M."/>
            <person name="Wayne K.J."/>
            <person name="Tettelin H."/>
            <person name="Glass J.I."/>
            <person name="Rusch D."/>
            <person name="Podicherti R."/>
            <person name="Tsui H.-C.T."/>
            <person name="Winkler M.E."/>
        </authorList>
    </citation>
    <scope>NUCLEOTIDE SEQUENCE</scope>
</reference>
<dbReference type="Pfam" id="PF00149">
    <property type="entry name" value="Metallophos"/>
    <property type="match status" value="1"/>
</dbReference>
<accession>A0A382DAZ1</accession>
<proteinExistence type="predicted"/>
<dbReference type="GO" id="GO:0046872">
    <property type="term" value="F:metal ion binding"/>
    <property type="evidence" value="ECO:0007669"/>
    <property type="project" value="UniProtKB-KW"/>
</dbReference>
<evidence type="ECO:0000259" key="4">
    <source>
        <dbReference type="Pfam" id="PF00149"/>
    </source>
</evidence>
<keyword evidence="3" id="KW-0812">Transmembrane</keyword>
<dbReference type="GO" id="GO:0009245">
    <property type="term" value="P:lipid A biosynthetic process"/>
    <property type="evidence" value="ECO:0007669"/>
    <property type="project" value="TreeGrafter"/>
</dbReference>
<keyword evidence="3" id="KW-1133">Transmembrane helix</keyword>
<evidence type="ECO:0000256" key="1">
    <source>
        <dbReference type="ARBA" id="ARBA00022723"/>
    </source>
</evidence>
<dbReference type="SUPFAM" id="SSF56300">
    <property type="entry name" value="Metallo-dependent phosphatases"/>
    <property type="match status" value="1"/>
</dbReference>
<sequence>FDPHRRAFLGLSAKTIVGGIAGIGSIWGMYQALKEPVIKRVEIKIEGLPESLKGFRMAQITDLHVGSMITEKFVERVARKIQELNADMLFFTGDAADGSVQSYGEHLNSLAEIHPKYGKYFVTGNHEYYSDMNGWLQLIEGLGFKILVNESQNIIVNDATIMITGIPDRGGGHFSSFHKTDMEKAVGGMNSSDLKILLAHQPGDVEHATKYGFDLQLSGHTHGGQYFPFSLLVQMAHPFIKGLHKRENTWVYINQGTGYWGPPLRIGTEPEITEIVLV</sequence>
<dbReference type="AlphaFoldDB" id="A0A382DAZ1"/>
<dbReference type="InterPro" id="IPR029052">
    <property type="entry name" value="Metallo-depent_PP-like"/>
</dbReference>
<dbReference type="PANTHER" id="PTHR31302:SF31">
    <property type="entry name" value="PHOSPHODIESTERASE YAEI"/>
    <property type="match status" value="1"/>
</dbReference>
<keyword evidence="1" id="KW-0479">Metal-binding</keyword>
<dbReference type="Gene3D" id="3.60.21.10">
    <property type="match status" value="1"/>
</dbReference>
<protein>
    <recommendedName>
        <fullName evidence="4">Calcineurin-like phosphoesterase domain-containing protein</fullName>
    </recommendedName>
</protein>
<dbReference type="GO" id="GO:0008758">
    <property type="term" value="F:UDP-2,3-diacylglucosamine hydrolase activity"/>
    <property type="evidence" value="ECO:0007669"/>
    <property type="project" value="TreeGrafter"/>
</dbReference>
<feature type="non-terminal residue" evidence="5">
    <location>
        <position position="1"/>
    </location>
</feature>
<evidence type="ECO:0000256" key="2">
    <source>
        <dbReference type="ARBA" id="ARBA00022801"/>
    </source>
</evidence>
<keyword evidence="3" id="KW-0472">Membrane</keyword>
<dbReference type="GO" id="GO:0016020">
    <property type="term" value="C:membrane"/>
    <property type="evidence" value="ECO:0007669"/>
    <property type="project" value="GOC"/>
</dbReference>
<evidence type="ECO:0000313" key="5">
    <source>
        <dbReference type="EMBL" id="SVB34827.1"/>
    </source>
</evidence>
<name>A0A382DAZ1_9ZZZZ</name>
<dbReference type="PANTHER" id="PTHR31302">
    <property type="entry name" value="TRANSMEMBRANE PROTEIN WITH METALLOPHOSPHOESTERASE DOMAIN-RELATED"/>
    <property type="match status" value="1"/>
</dbReference>
<dbReference type="CDD" id="cd07385">
    <property type="entry name" value="MPP_YkuE_C"/>
    <property type="match status" value="1"/>
</dbReference>
<feature type="transmembrane region" description="Helical" evidence="3">
    <location>
        <begin position="7"/>
        <end position="30"/>
    </location>
</feature>
<dbReference type="EMBL" id="UINC01038187">
    <property type="protein sequence ID" value="SVB34827.1"/>
    <property type="molecule type" value="Genomic_DNA"/>
</dbReference>